<sequence>MSVTIPDIESAETVSNGGSLRVPKTAELVANSIRRRIIQGELSEGDTLPAEAQLMEQFGISRPSLREAFRILETERLIDVKRGSRSGARVSLPKVESVSRYASYYLQASGVKVADIYEARLALEPHIVRKLAAKPSKAAIDRLSEAAERLSDYYDSDREREYMLAGAQFHSILMEVGGNATLHFLTRVLEDVTAQYQKRYVTAAIGDEARKRDRAKGVKSIKRLVELIEAGDVDGAEAHWALHLTNTNKEWGGELTLREALAG</sequence>
<dbReference type="InterPro" id="IPR036388">
    <property type="entry name" value="WH-like_DNA-bd_sf"/>
</dbReference>
<dbReference type="Pfam" id="PF00392">
    <property type="entry name" value="GntR"/>
    <property type="match status" value="1"/>
</dbReference>
<dbReference type="SUPFAM" id="SSF48008">
    <property type="entry name" value="GntR ligand-binding domain-like"/>
    <property type="match status" value="1"/>
</dbReference>
<dbReference type="CDD" id="cd07377">
    <property type="entry name" value="WHTH_GntR"/>
    <property type="match status" value="1"/>
</dbReference>
<dbReference type="PRINTS" id="PR00035">
    <property type="entry name" value="HTHGNTR"/>
</dbReference>
<keyword evidence="1" id="KW-0805">Transcription regulation</keyword>
<dbReference type="PROSITE" id="PS50949">
    <property type="entry name" value="HTH_GNTR"/>
    <property type="match status" value="1"/>
</dbReference>
<dbReference type="InterPro" id="IPR000524">
    <property type="entry name" value="Tscrpt_reg_HTH_GntR"/>
</dbReference>
<dbReference type="SMART" id="SM00895">
    <property type="entry name" value="FCD"/>
    <property type="match status" value="1"/>
</dbReference>
<dbReference type="Proteomes" id="UP000561181">
    <property type="component" value="Unassembled WGS sequence"/>
</dbReference>
<dbReference type="Pfam" id="PF07729">
    <property type="entry name" value="FCD"/>
    <property type="match status" value="1"/>
</dbReference>
<evidence type="ECO:0000256" key="2">
    <source>
        <dbReference type="ARBA" id="ARBA00023125"/>
    </source>
</evidence>
<feature type="domain" description="HTH gntR-type" evidence="4">
    <location>
        <begin position="23"/>
        <end position="93"/>
    </location>
</feature>
<dbReference type="PANTHER" id="PTHR43537:SF5">
    <property type="entry name" value="UXU OPERON TRANSCRIPTIONAL REGULATOR"/>
    <property type="match status" value="1"/>
</dbReference>
<comment type="caution">
    <text evidence="5">The sequence shown here is derived from an EMBL/GenBank/DDBJ whole genome shotgun (WGS) entry which is preliminary data.</text>
</comment>
<keyword evidence="6" id="KW-1185">Reference proteome</keyword>
<evidence type="ECO:0000259" key="4">
    <source>
        <dbReference type="PROSITE" id="PS50949"/>
    </source>
</evidence>
<reference evidence="5 6" key="1">
    <citation type="submission" date="2020-04" db="EMBL/GenBank/DDBJ databases">
        <authorList>
            <person name="Liu A."/>
        </authorList>
    </citation>
    <scope>NUCLEOTIDE SEQUENCE [LARGE SCALE GENOMIC DNA]</scope>
    <source>
        <strain evidence="5 6">RZ02</strain>
    </source>
</reference>
<proteinExistence type="predicted"/>
<keyword evidence="2" id="KW-0238">DNA-binding</keyword>
<evidence type="ECO:0000256" key="3">
    <source>
        <dbReference type="ARBA" id="ARBA00023163"/>
    </source>
</evidence>
<keyword evidence="3" id="KW-0804">Transcription</keyword>
<accession>A0A848QRH1</accession>
<dbReference type="GO" id="GO:0003677">
    <property type="term" value="F:DNA binding"/>
    <property type="evidence" value="ECO:0007669"/>
    <property type="project" value="UniProtKB-KW"/>
</dbReference>
<dbReference type="SMART" id="SM00345">
    <property type="entry name" value="HTH_GNTR"/>
    <property type="match status" value="1"/>
</dbReference>
<protein>
    <submittedName>
        <fullName evidence="5">FadR family transcriptional regulator</fullName>
    </submittedName>
</protein>
<dbReference type="RefSeq" id="WP_170012497.1">
    <property type="nucleotide sequence ID" value="NZ_JABCRE010000003.1"/>
</dbReference>
<evidence type="ECO:0000256" key="1">
    <source>
        <dbReference type="ARBA" id="ARBA00023015"/>
    </source>
</evidence>
<dbReference type="InterPro" id="IPR008920">
    <property type="entry name" value="TF_FadR/GntR_C"/>
</dbReference>
<dbReference type="SUPFAM" id="SSF46785">
    <property type="entry name" value="Winged helix' DNA-binding domain"/>
    <property type="match status" value="1"/>
</dbReference>
<dbReference type="AlphaFoldDB" id="A0A848QRH1"/>
<evidence type="ECO:0000313" key="5">
    <source>
        <dbReference type="EMBL" id="NMW32126.1"/>
    </source>
</evidence>
<dbReference type="PANTHER" id="PTHR43537">
    <property type="entry name" value="TRANSCRIPTIONAL REGULATOR, GNTR FAMILY"/>
    <property type="match status" value="1"/>
</dbReference>
<dbReference type="Gene3D" id="1.20.120.530">
    <property type="entry name" value="GntR ligand-binding domain-like"/>
    <property type="match status" value="1"/>
</dbReference>
<dbReference type="Gene3D" id="1.10.10.10">
    <property type="entry name" value="Winged helix-like DNA-binding domain superfamily/Winged helix DNA-binding domain"/>
    <property type="match status" value="1"/>
</dbReference>
<dbReference type="InterPro" id="IPR011711">
    <property type="entry name" value="GntR_C"/>
</dbReference>
<dbReference type="InterPro" id="IPR036390">
    <property type="entry name" value="WH_DNA-bd_sf"/>
</dbReference>
<gene>
    <name evidence="5" type="ORF">HKD42_08640</name>
</gene>
<dbReference type="GO" id="GO:0003700">
    <property type="term" value="F:DNA-binding transcription factor activity"/>
    <property type="evidence" value="ECO:0007669"/>
    <property type="project" value="InterPro"/>
</dbReference>
<organism evidence="5 6">
    <name type="scientific">Pontixanthobacter rizhaonensis</name>
    <dbReference type="NCBI Taxonomy" id="2730337"/>
    <lineage>
        <taxon>Bacteria</taxon>
        <taxon>Pseudomonadati</taxon>
        <taxon>Pseudomonadota</taxon>
        <taxon>Alphaproteobacteria</taxon>
        <taxon>Sphingomonadales</taxon>
        <taxon>Erythrobacteraceae</taxon>
        <taxon>Pontixanthobacter</taxon>
    </lineage>
</organism>
<dbReference type="EMBL" id="JABCRE010000003">
    <property type="protein sequence ID" value="NMW32126.1"/>
    <property type="molecule type" value="Genomic_DNA"/>
</dbReference>
<name>A0A848QRH1_9SPHN</name>
<evidence type="ECO:0000313" key="6">
    <source>
        <dbReference type="Proteomes" id="UP000561181"/>
    </source>
</evidence>